<gene>
    <name evidence="2" type="ORF">P5673_018740</name>
</gene>
<name>A0AAD9QCB0_ACRCE</name>
<accession>A0AAD9QCB0</accession>
<protein>
    <submittedName>
        <fullName evidence="2">Uncharacterized protein</fullName>
    </submittedName>
</protein>
<sequence>MDIPSKSSQKRAGRAQNDQCSKVQQIPTPQVKELSDDSSSDDESAVIQTNLHTGQTLEEMVTGEHPKPLVEVKPPAPTQPEYAIPDNSYQGETSSDLTVPEGMNDAISENGDEQDPPTQNDNSQLDSPELELRPKRHRHPPTLLTYNTLGNPTYETQAATHVISTNSVLGRKRKVLFE</sequence>
<evidence type="ECO:0000313" key="3">
    <source>
        <dbReference type="Proteomes" id="UP001249851"/>
    </source>
</evidence>
<dbReference type="EMBL" id="JARQWQ010000043">
    <property type="protein sequence ID" value="KAK2558564.1"/>
    <property type="molecule type" value="Genomic_DNA"/>
</dbReference>
<feature type="compositionally biased region" description="Polar residues" evidence="1">
    <location>
        <begin position="46"/>
        <end position="56"/>
    </location>
</feature>
<feature type="region of interest" description="Disordered" evidence="1">
    <location>
        <begin position="1"/>
        <end position="149"/>
    </location>
</feature>
<dbReference type="Proteomes" id="UP001249851">
    <property type="component" value="Unassembled WGS sequence"/>
</dbReference>
<reference evidence="2" key="2">
    <citation type="journal article" date="2023" name="Science">
        <title>Genomic signatures of disease resistance in endangered staghorn corals.</title>
        <authorList>
            <person name="Vollmer S.V."/>
            <person name="Selwyn J.D."/>
            <person name="Despard B.A."/>
            <person name="Roesel C.L."/>
        </authorList>
    </citation>
    <scope>NUCLEOTIDE SEQUENCE</scope>
    <source>
        <strain evidence="2">K2</strain>
    </source>
</reference>
<feature type="compositionally biased region" description="Polar residues" evidence="1">
    <location>
        <begin position="116"/>
        <end position="126"/>
    </location>
</feature>
<proteinExistence type="predicted"/>
<comment type="caution">
    <text evidence="2">The sequence shown here is derived from an EMBL/GenBank/DDBJ whole genome shotgun (WGS) entry which is preliminary data.</text>
</comment>
<organism evidence="2 3">
    <name type="scientific">Acropora cervicornis</name>
    <name type="common">Staghorn coral</name>
    <dbReference type="NCBI Taxonomy" id="6130"/>
    <lineage>
        <taxon>Eukaryota</taxon>
        <taxon>Metazoa</taxon>
        <taxon>Cnidaria</taxon>
        <taxon>Anthozoa</taxon>
        <taxon>Hexacorallia</taxon>
        <taxon>Scleractinia</taxon>
        <taxon>Astrocoeniina</taxon>
        <taxon>Acroporidae</taxon>
        <taxon>Acropora</taxon>
    </lineage>
</organism>
<dbReference type="AlphaFoldDB" id="A0AAD9QCB0"/>
<feature type="compositionally biased region" description="Polar residues" evidence="1">
    <location>
        <begin position="87"/>
        <end position="97"/>
    </location>
</feature>
<evidence type="ECO:0000256" key="1">
    <source>
        <dbReference type="SAM" id="MobiDB-lite"/>
    </source>
</evidence>
<keyword evidence="3" id="KW-1185">Reference proteome</keyword>
<evidence type="ECO:0000313" key="2">
    <source>
        <dbReference type="EMBL" id="KAK2558564.1"/>
    </source>
</evidence>
<reference evidence="2" key="1">
    <citation type="journal article" date="2023" name="G3 (Bethesda)">
        <title>Whole genome assembly and annotation of the endangered Caribbean coral Acropora cervicornis.</title>
        <authorList>
            <person name="Selwyn J.D."/>
            <person name="Vollmer S.V."/>
        </authorList>
    </citation>
    <scope>NUCLEOTIDE SEQUENCE</scope>
    <source>
        <strain evidence="2">K2</strain>
    </source>
</reference>
<feature type="compositionally biased region" description="Polar residues" evidence="1">
    <location>
        <begin position="16"/>
        <end position="28"/>
    </location>
</feature>